<evidence type="ECO:0000313" key="2">
    <source>
        <dbReference type="Proteomes" id="UP001497444"/>
    </source>
</evidence>
<reference evidence="1" key="1">
    <citation type="submission" date="2024-02" db="EMBL/GenBank/DDBJ databases">
        <authorList>
            <consortium name="ELIXIR-Norway"/>
            <consortium name="Elixir Norway"/>
        </authorList>
    </citation>
    <scope>NUCLEOTIDE SEQUENCE</scope>
</reference>
<dbReference type="Proteomes" id="UP001497444">
    <property type="component" value="Chromosome 9"/>
</dbReference>
<proteinExistence type="predicted"/>
<name>A0ABP0XIH4_9BRYO</name>
<gene>
    <name evidence="1" type="ORF">CSSPJE1EN1_LOCUS24363</name>
</gene>
<dbReference type="EMBL" id="OZ020104">
    <property type="protein sequence ID" value="CAK9278885.1"/>
    <property type="molecule type" value="Genomic_DNA"/>
</dbReference>
<sequence>MQSNVTDHALRLLDQHRLHPCHTLQEEFLRHEHRNPKPSDIFKLRLHLPKTEYEEESADDDDDDVYSPTAAAPPPHQQQKKRSLVHEIQCDAAIKKAKILPGSMVISVRSLKAHLKTADPLSCPEWMELNLPVADIAQWPVQTTGSPQTTDALLTWGGGSTEI</sequence>
<accession>A0ABP0XIH4</accession>
<evidence type="ECO:0000313" key="1">
    <source>
        <dbReference type="EMBL" id="CAK9278885.1"/>
    </source>
</evidence>
<protein>
    <submittedName>
        <fullName evidence="1">Uncharacterized protein</fullName>
    </submittedName>
</protein>
<organism evidence="1 2">
    <name type="scientific">Sphagnum jensenii</name>
    <dbReference type="NCBI Taxonomy" id="128206"/>
    <lineage>
        <taxon>Eukaryota</taxon>
        <taxon>Viridiplantae</taxon>
        <taxon>Streptophyta</taxon>
        <taxon>Embryophyta</taxon>
        <taxon>Bryophyta</taxon>
        <taxon>Sphagnophytina</taxon>
        <taxon>Sphagnopsida</taxon>
        <taxon>Sphagnales</taxon>
        <taxon>Sphagnaceae</taxon>
        <taxon>Sphagnum</taxon>
    </lineage>
</organism>
<keyword evidence="2" id="KW-1185">Reference proteome</keyword>